<dbReference type="Gene3D" id="2.30.29.30">
    <property type="entry name" value="Pleckstrin-homology domain (PH domain)/Phosphotyrosine-binding domain (PTB)"/>
    <property type="match status" value="1"/>
</dbReference>
<dbReference type="FunFam" id="1.20.900.10:FF:000003">
    <property type="entry name" value="Rho guanine nucleotide exchange factor 10 like"/>
    <property type="match status" value="1"/>
</dbReference>
<dbReference type="Pfam" id="PF19056">
    <property type="entry name" value="WD40_2"/>
    <property type="match status" value="1"/>
</dbReference>
<sequence>MLHNTPSDVIITSIPITQRTVPTTVEEREQSSSIKREKQVVFEVKSNTYKRKVEVKTKQEDKILKKPAASISVAVLPAVNNVVLQSPSTSTYTHEHRRSSFSNSSAQSYKVSISSFDSFTRPRTISNASDDKTNDTYASMLENLKEDSYDDFTTAPDTSVDYYDLRRDEKFNKRPLLELISELHKHHIPQKTISNEKQEQEQLKLSQESLLLSPPEFHTAVSSTAASSSARPLSPTIVPPKQFSPFRPVIIHRKYQSPIGRFEFVDGSENISADSGGVRRNSRTGVSVIRSHTFNSNHTAPTKDLSVESTDSMQITNDADRIHHISTPELFTTLPTISRQDIAPHEHERTTEDKNEAKRKAIVMQMYDTEKSYVEALKILVTKYYLPMKDRTIISNDLVNDIFYKIPEIHMHHTAFFISLTQKLALWDNKQTIGDLLLQTFAKQSVIETYTSFVTNYKTAQEAIRLCRDSSSFNKFLEQQAKEHRGKLALRDLIIQPVQRIPRYELYTKDFLKCTNLNHPDYQLLLKAQNDIHTLAEEIDQVQREVGGSGSGNMTSGGPFNDIGSSLELVQDMIENLTDLVHPDRFYIRHDIVTLQLTSGIKKDRCIFLFNDLIIVTSCKRRSGTLSKKGGSVILNSPSGKQYIDNVKHKLIMKIPLEDVDLASGQLKKTSVATDKSHLVEDVSVLTHITELAKTISVPHQLDESIKDTMHTVNKHLVEENETDSSSDHKSVNVQLTINTSERIETIDVLFSSFDQKLSWERSFLEAKKALFDAAGRRNVIFQHVLTLPHNRAGMQFSCAAPRLSSNDAFPDVWVCNSDGLSSEVCLVNLHPDFNLKACNTVCTSKITCLAFIPAHNPKRNVGSAKRKHHPHVKHDQHSTSTEQTLGATPESLLDIDSSDDEDTYHGDTSSIHTDRFDSLTHDLSETSALPMREEYIPEQDTRDATMWLGTEDGGLQVFQCTDTMKTVPRKSRIMRQFGSTICSILHADNKVFIALGHGELCVIRRDFSGRWDIDSASIKTIGDIENSVTVMTIAAGKIWCACKDKIIVVCPNSLNVEHAFTVDECHRHVGCMTSGGASMHHVWIASQGAHEVRLFHATHYQCILETICDDIIRAHKFGCLRITALHVCKDTLWVGTSAGIILNIAVPQIDSTMTKIGGTLNVKGLTYGHAGPVRFLTSVDIATPENSSTQTSSLTKTLVLSGGDGFEDYQNYDESLGKDDATSHVILWQL</sequence>
<proteinExistence type="predicted"/>
<dbReference type="InterPro" id="IPR039919">
    <property type="entry name" value="ARHGEF10/ARHGEF17"/>
</dbReference>
<evidence type="ECO:0000313" key="4">
    <source>
        <dbReference type="EMBL" id="CAF0911582.1"/>
    </source>
</evidence>
<dbReference type="GO" id="GO:0051496">
    <property type="term" value="P:positive regulation of stress fiber assembly"/>
    <property type="evidence" value="ECO:0007669"/>
    <property type="project" value="UniProtKB-ARBA"/>
</dbReference>
<evidence type="ECO:0000313" key="5">
    <source>
        <dbReference type="EMBL" id="CAF3690577.1"/>
    </source>
</evidence>
<dbReference type="Gene3D" id="1.20.900.10">
    <property type="entry name" value="Dbl homology (DH) domain"/>
    <property type="match status" value="1"/>
</dbReference>
<dbReference type="SMART" id="SM00325">
    <property type="entry name" value="RhoGEF"/>
    <property type="match status" value="1"/>
</dbReference>
<dbReference type="InterPro" id="IPR015943">
    <property type="entry name" value="WD40/YVTN_repeat-like_dom_sf"/>
</dbReference>
<dbReference type="Pfam" id="PF00621">
    <property type="entry name" value="RhoGEF"/>
    <property type="match status" value="1"/>
</dbReference>
<keyword evidence="1" id="KW-0344">Guanine-nucleotide releasing factor</keyword>
<feature type="compositionally biased region" description="Basic residues" evidence="2">
    <location>
        <begin position="865"/>
        <end position="875"/>
    </location>
</feature>
<evidence type="ECO:0000259" key="3">
    <source>
        <dbReference type="PROSITE" id="PS50010"/>
    </source>
</evidence>
<evidence type="ECO:0000256" key="1">
    <source>
        <dbReference type="ARBA" id="ARBA00022658"/>
    </source>
</evidence>
<evidence type="ECO:0000256" key="2">
    <source>
        <dbReference type="SAM" id="MobiDB-lite"/>
    </source>
</evidence>
<dbReference type="EMBL" id="CAJNOK010003713">
    <property type="protein sequence ID" value="CAF0911582.1"/>
    <property type="molecule type" value="Genomic_DNA"/>
</dbReference>
<comment type="caution">
    <text evidence="4">The sequence shown here is derived from an EMBL/GenBank/DDBJ whole genome shotgun (WGS) entry which is preliminary data.</text>
</comment>
<dbReference type="GO" id="GO:0030036">
    <property type="term" value="P:actin cytoskeleton organization"/>
    <property type="evidence" value="ECO:0007669"/>
    <property type="project" value="TreeGrafter"/>
</dbReference>
<organism evidence="4 6">
    <name type="scientific">Didymodactylos carnosus</name>
    <dbReference type="NCBI Taxonomy" id="1234261"/>
    <lineage>
        <taxon>Eukaryota</taxon>
        <taxon>Metazoa</taxon>
        <taxon>Spiralia</taxon>
        <taxon>Gnathifera</taxon>
        <taxon>Rotifera</taxon>
        <taxon>Eurotatoria</taxon>
        <taxon>Bdelloidea</taxon>
        <taxon>Philodinida</taxon>
        <taxon>Philodinidae</taxon>
        <taxon>Didymodactylos</taxon>
    </lineage>
</organism>
<feature type="region of interest" description="Disordered" evidence="2">
    <location>
        <begin position="860"/>
        <end position="888"/>
    </location>
</feature>
<dbReference type="InterPro" id="IPR011993">
    <property type="entry name" value="PH-like_dom_sf"/>
</dbReference>
<dbReference type="InterPro" id="IPR035899">
    <property type="entry name" value="DBL_dom_sf"/>
</dbReference>
<dbReference type="GO" id="GO:0005085">
    <property type="term" value="F:guanyl-nucleotide exchange factor activity"/>
    <property type="evidence" value="ECO:0007669"/>
    <property type="project" value="UniProtKB-KW"/>
</dbReference>
<dbReference type="PANTHER" id="PTHR12877">
    <property type="entry name" value="RHO GUANINE NUCLEOTIDE EXCHANGE FACTOR"/>
    <property type="match status" value="1"/>
</dbReference>
<dbReference type="CDD" id="cd00160">
    <property type="entry name" value="RhoGEF"/>
    <property type="match status" value="1"/>
</dbReference>
<dbReference type="GO" id="GO:0005737">
    <property type="term" value="C:cytoplasm"/>
    <property type="evidence" value="ECO:0007669"/>
    <property type="project" value="UniProtKB-ARBA"/>
</dbReference>
<dbReference type="EMBL" id="CAJOBA010003714">
    <property type="protein sequence ID" value="CAF3690577.1"/>
    <property type="molecule type" value="Genomic_DNA"/>
</dbReference>
<reference evidence="4" key="1">
    <citation type="submission" date="2021-02" db="EMBL/GenBank/DDBJ databases">
        <authorList>
            <person name="Nowell W R."/>
        </authorList>
    </citation>
    <scope>NUCLEOTIDE SEQUENCE</scope>
</reference>
<dbReference type="Gene3D" id="2.130.10.10">
    <property type="entry name" value="YVTN repeat-like/Quinoprotein amine dehydrogenase"/>
    <property type="match status" value="1"/>
</dbReference>
<dbReference type="InterPro" id="IPR000219">
    <property type="entry name" value="DH_dom"/>
</dbReference>
<dbReference type="PROSITE" id="PS50010">
    <property type="entry name" value="DH_2"/>
    <property type="match status" value="1"/>
</dbReference>
<dbReference type="Proteomes" id="UP000677228">
    <property type="component" value="Unassembled WGS sequence"/>
</dbReference>
<dbReference type="PANTHER" id="PTHR12877:SF15">
    <property type="entry name" value="RHO GUANINE NUCLEOTIDE EXCHANGE FACTOR 17"/>
    <property type="match status" value="1"/>
</dbReference>
<feature type="region of interest" description="Disordered" evidence="2">
    <location>
        <begin position="893"/>
        <end position="912"/>
    </location>
</feature>
<gene>
    <name evidence="4" type="ORF">OVA965_LOCUS10150</name>
    <name evidence="5" type="ORF">TMI583_LOCUS10146</name>
</gene>
<accession>A0A8S2DI94</accession>
<dbReference type="AlphaFoldDB" id="A0A8S2DI94"/>
<evidence type="ECO:0000313" key="6">
    <source>
        <dbReference type="Proteomes" id="UP000677228"/>
    </source>
</evidence>
<protein>
    <recommendedName>
        <fullName evidence="3">DH domain-containing protein</fullName>
    </recommendedName>
</protein>
<dbReference type="Proteomes" id="UP000682733">
    <property type="component" value="Unassembled WGS sequence"/>
</dbReference>
<feature type="domain" description="DH" evidence="3">
    <location>
        <begin position="358"/>
        <end position="542"/>
    </location>
</feature>
<dbReference type="SUPFAM" id="SSF48065">
    <property type="entry name" value="DBL homology domain (DH-domain)"/>
    <property type="match status" value="1"/>
</dbReference>
<name>A0A8S2DI94_9BILA</name>